<evidence type="ECO:0000313" key="4">
    <source>
        <dbReference type="Proteomes" id="UP000294546"/>
    </source>
</evidence>
<reference evidence="3 4" key="1">
    <citation type="submission" date="2019-03" db="EMBL/GenBank/DDBJ databases">
        <title>Genomic Encyclopedia of Archaeal and Bacterial Type Strains, Phase II (KMG-II): from individual species to whole genera.</title>
        <authorList>
            <person name="Goeker M."/>
        </authorList>
    </citation>
    <scope>NUCLEOTIDE SEQUENCE [LARGE SCALE GENOMIC DNA]</scope>
    <source>
        <strain evidence="3 4">DSM 27697</strain>
    </source>
</reference>
<evidence type="ECO:0000256" key="1">
    <source>
        <dbReference type="SAM" id="Phobius"/>
    </source>
</evidence>
<dbReference type="Proteomes" id="UP000294546">
    <property type="component" value="Unassembled WGS sequence"/>
</dbReference>
<gene>
    <name evidence="3" type="ORF">CLV83_4534</name>
</gene>
<keyword evidence="1" id="KW-0812">Transmembrane</keyword>
<keyword evidence="1" id="KW-1133">Transmembrane helix</keyword>
<feature type="transmembrane region" description="Helical" evidence="1">
    <location>
        <begin position="12"/>
        <end position="36"/>
    </location>
</feature>
<proteinExistence type="predicted"/>
<feature type="domain" description="SHOCT" evidence="2">
    <location>
        <begin position="55"/>
        <end position="81"/>
    </location>
</feature>
<dbReference type="OrthoDB" id="1123500at2"/>
<evidence type="ECO:0000259" key="2">
    <source>
        <dbReference type="Pfam" id="PF09851"/>
    </source>
</evidence>
<protein>
    <submittedName>
        <fullName evidence="3">Putative membrane protein</fullName>
    </submittedName>
</protein>
<dbReference type="EMBL" id="SMFU01000015">
    <property type="protein sequence ID" value="TCK02349.1"/>
    <property type="molecule type" value="Genomic_DNA"/>
</dbReference>
<dbReference type="AlphaFoldDB" id="A0A4R1G9L8"/>
<accession>A0A4R1G9L8</accession>
<keyword evidence="1" id="KW-0472">Membrane</keyword>
<evidence type="ECO:0000313" key="3">
    <source>
        <dbReference type="EMBL" id="TCK02349.1"/>
    </source>
</evidence>
<name>A0A4R1G9L8_9GAMM</name>
<organism evidence="3 4">
    <name type="scientific">Marinobacterium mangrovicola</name>
    <dbReference type="NCBI Taxonomy" id="1476959"/>
    <lineage>
        <taxon>Bacteria</taxon>
        <taxon>Pseudomonadati</taxon>
        <taxon>Pseudomonadota</taxon>
        <taxon>Gammaproteobacteria</taxon>
        <taxon>Oceanospirillales</taxon>
        <taxon>Oceanospirillaceae</taxon>
        <taxon>Marinobacterium</taxon>
    </lineage>
</organism>
<keyword evidence="4" id="KW-1185">Reference proteome</keyword>
<dbReference type="Pfam" id="PF09851">
    <property type="entry name" value="SHOCT"/>
    <property type="match status" value="1"/>
</dbReference>
<sequence>MWGEWGEHDWGWGWMLFGGIHMLLFWLLIILGIAALMRWLGGSGGADKEDDRGSDALDILHERYARGEIDRETYLAMKRDIQYRDR</sequence>
<dbReference type="InterPro" id="IPR018649">
    <property type="entry name" value="SHOCT"/>
</dbReference>
<comment type="caution">
    <text evidence="3">The sequence shown here is derived from an EMBL/GenBank/DDBJ whole genome shotgun (WGS) entry which is preliminary data.</text>
</comment>